<dbReference type="PANTHER" id="PTHR14237:SF19">
    <property type="entry name" value="MITOCHONDRIAL AMIDOXIME REDUCING COMPONENT 1"/>
    <property type="match status" value="1"/>
</dbReference>
<dbReference type="Pfam" id="PF03473">
    <property type="entry name" value="MOSC"/>
    <property type="match status" value="1"/>
</dbReference>
<evidence type="ECO:0000256" key="1">
    <source>
        <dbReference type="SAM" id="MobiDB-lite"/>
    </source>
</evidence>
<dbReference type="GO" id="GO:0030151">
    <property type="term" value="F:molybdenum ion binding"/>
    <property type="evidence" value="ECO:0007669"/>
    <property type="project" value="InterPro"/>
</dbReference>
<dbReference type="Proteomes" id="UP000305948">
    <property type="component" value="Unassembled WGS sequence"/>
</dbReference>
<evidence type="ECO:0000259" key="2">
    <source>
        <dbReference type="PROSITE" id="PS51340"/>
    </source>
</evidence>
<organism evidence="3 4">
    <name type="scientific">Heliocybe sulcata</name>
    <dbReference type="NCBI Taxonomy" id="5364"/>
    <lineage>
        <taxon>Eukaryota</taxon>
        <taxon>Fungi</taxon>
        <taxon>Dikarya</taxon>
        <taxon>Basidiomycota</taxon>
        <taxon>Agaricomycotina</taxon>
        <taxon>Agaricomycetes</taxon>
        <taxon>Gloeophyllales</taxon>
        <taxon>Gloeophyllaceae</taxon>
        <taxon>Heliocybe</taxon>
    </lineage>
</organism>
<evidence type="ECO:0000313" key="3">
    <source>
        <dbReference type="EMBL" id="TFK56328.1"/>
    </source>
</evidence>
<feature type="region of interest" description="Disordered" evidence="1">
    <location>
        <begin position="1"/>
        <end position="22"/>
    </location>
</feature>
<dbReference type="GO" id="GO:0003824">
    <property type="term" value="F:catalytic activity"/>
    <property type="evidence" value="ECO:0007669"/>
    <property type="project" value="InterPro"/>
</dbReference>
<dbReference type="OrthoDB" id="17255at2759"/>
<gene>
    <name evidence="3" type="ORF">OE88DRAFT_1729848</name>
</gene>
<dbReference type="PANTHER" id="PTHR14237">
    <property type="entry name" value="MOLYBDOPTERIN COFACTOR SULFURASE MOSC"/>
    <property type="match status" value="1"/>
</dbReference>
<dbReference type="Pfam" id="PF03476">
    <property type="entry name" value="MOSC_N"/>
    <property type="match status" value="1"/>
</dbReference>
<dbReference type="EMBL" id="ML213503">
    <property type="protein sequence ID" value="TFK56328.1"/>
    <property type="molecule type" value="Genomic_DNA"/>
</dbReference>
<accession>A0A5C3NJM6</accession>
<sequence length="338" mass="37012">MNRILRKFTGSEEHTEETPKKEVGSMKVSQILVHPIKSCRGTSVQEASFTPEGLKYDRHWSLIDPEKNKVLTARDIPTMVLITPNIEVDPASPDGGKLVISFPPESNAPTFDIPLEPSEATLSKWEVIEGIKIWSDTTDGYLVPASSSGAPSPSDILSAYASRPVQLVYKGPAPRNCDLYPTFDATVRYHDGYPWLVCSEEGLEVVREQVVEWAAKEEGVKMGVEERFRPNIVLKGSGVPFIEDSLREIAILPSKANGNAAETPVSLVAKCPRCLLPNVDPQAGIRDKAVPFKVLAKFRTGIDPANMKTPCFGCYGGPHGEGRVCVGDEVVIKKWIEA</sequence>
<reference evidence="3 4" key="1">
    <citation type="journal article" date="2019" name="Nat. Ecol. Evol.">
        <title>Megaphylogeny resolves global patterns of mushroom evolution.</title>
        <authorList>
            <person name="Varga T."/>
            <person name="Krizsan K."/>
            <person name="Foldi C."/>
            <person name="Dima B."/>
            <person name="Sanchez-Garcia M."/>
            <person name="Sanchez-Ramirez S."/>
            <person name="Szollosi G.J."/>
            <person name="Szarkandi J.G."/>
            <person name="Papp V."/>
            <person name="Albert L."/>
            <person name="Andreopoulos W."/>
            <person name="Angelini C."/>
            <person name="Antonin V."/>
            <person name="Barry K.W."/>
            <person name="Bougher N.L."/>
            <person name="Buchanan P."/>
            <person name="Buyck B."/>
            <person name="Bense V."/>
            <person name="Catcheside P."/>
            <person name="Chovatia M."/>
            <person name="Cooper J."/>
            <person name="Damon W."/>
            <person name="Desjardin D."/>
            <person name="Finy P."/>
            <person name="Geml J."/>
            <person name="Haridas S."/>
            <person name="Hughes K."/>
            <person name="Justo A."/>
            <person name="Karasinski D."/>
            <person name="Kautmanova I."/>
            <person name="Kiss B."/>
            <person name="Kocsube S."/>
            <person name="Kotiranta H."/>
            <person name="LaButti K.M."/>
            <person name="Lechner B.E."/>
            <person name="Liimatainen K."/>
            <person name="Lipzen A."/>
            <person name="Lukacs Z."/>
            <person name="Mihaltcheva S."/>
            <person name="Morgado L.N."/>
            <person name="Niskanen T."/>
            <person name="Noordeloos M.E."/>
            <person name="Ohm R.A."/>
            <person name="Ortiz-Santana B."/>
            <person name="Ovrebo C."/>
            <person name="Racz N."/>
            <person name="Riley R."/>
            <person name="Savchenko A."/>
            <person name="Shiryaev A."/>
            <person name="Soop K."/>
            <person name="Spirin V."/>
            <person name="Szebenyi C."/>
            <person name="Tomsovsky M."/>
            <person name="Tulloss R.E."/>
            <person name="Uehling J."/>
            <person name="Grigoriev I.V."/>
            <person name="Vagvolgyi C."/>
            <person name="Papp T."/>
            <person name="Martin F.M."/>
            <person name="Miettinen O."/>
            <person name="Hibbett D.S."/>
            <person name="Nagy L.G."/>
        </authorList>
    </citation>
    <scope>NUCLEOTIDE SEQUENCE [LARGE SCALE GENOMIC DNA]</scope>
    <source>
        <strain evidence="3 4">OMC1185</strain>
    </source>
</reference>
<dbReference type="PROSITE" id="PS51340">
    <property type="entry name" value="MOSC"/>
    <property type="match status" value="1"/>
</dbReference>
<dbReference type="STRING" id="5364.A0A5C3NJM6"/>
<evidence type="ECO:0000313" key="4">
    <source>
        <dbReference type="Proteomes" id="UP000305948"/>
    </source>
</evidence>
<feature type="compositionally biased region" description="Basic and acidic residues" evidence="1">
    <location>
        <begin position="9"/>
        <end position="22"/>
    </location>
</feature>
<dbReference type="InterPro" id="IPR005302">
    <property type="entry name" value="MoCF_Sase_C"/>
</dbReference>
<dbReference type="InterPro" id="IPR011037">
    <property type="entry name" value="Pyrv_Knase-like_insert_dom_sf"/>
</dbReference>
<proteinExistence type="predicted"/>
<keyword evidence="4" id="KW-1185">Reference proteome</keyword>
<dbReference type="AlphaFoldDB" id="A0A5C3NJM6"/>
<dbReference type="SUPFAM" id="SSF141673">
    <property type="entry name" value="MOSC N-terminal domain-like"/>
    <property type="match status" value="1"/>
</dbReference>
<protein>
    <recommendedName>
        <fullName evidence="2">MOSC domain-containing protein</fullName>
    </recommendedName>
</protein>
<dbReference type="InterPro" id="IPR005303">
    <property type="entry name" value="MOCOS_middle"/>
</dbReference>
<name>A0A5C3NJM6_9AGAM</name>
<dbReference type="GO" id="GO:0030170">
    <property type="term" value="F:pyridoxal phosphate binding"/>
    <property type="evidence" value="ECO:0007669"/>
    <property type="project" value="InterPro"/>
</dbReference>
<dbReference type="SUPFAM" id="SSF50800">
    <property type="entry name" value="PK beta-barrel domain-like"/>
    <property type="match status" value="1"/>
</dbReference>
<feature type="domain" description="MOSC" evidence="2">
    <location>
        <begin position="162"/>
        <end position="333"/>
    </location>
</feature>